<feature type="compositionally biased region" description="Polar residues" evidence="1">
    <location>
        <begin position="198"/>
        <end position="210"/>
    </location>
</feature>
<sequence>MSANKRGNIFGQGKPERPYEERDDPADVPQRATAAQLAARNPTTGRRLLREFHPLPFTLFHNSNSSASMSSRRFTSDGQCQTRRREEAFANTRAQGLSQSANFSAPQPGAFNFGASAPAPANGGANAFGGFGGNNAFGGGSTTNSFPPAQAATPSNTFSSSSFPAFGGSGQGTGTGFNPQPPSSTGFNFTAGGPNPFATASSAPATNGSTPAPAPSFGGSMFGNSQTQSNPFGGLGQNNTSSAAPSGGMFGTSSAAPSGGIFGTSSAAPSGGLFGTTSGAPNATTTSAPASTPFTFGSTSAATTSAPATSGIFSGFGSSTQTASPAQNNIFSGFGANAQKDEAPKQPDAPQTNTFGGFGSTAAQPNSTTETPKPNNIFGGLSTGAQSTPNATATAPASNLFNFGAAAQKPEGTTSSAPSTSLFGTSNSVTPSAPASAPASNPFANLPTAAAASSTPFKFGATSQAQDTTPAPSNNLFGGLKKPEEANSATTPETPKSNPFASLAKPATPPAATPAASGSGFSIFGTTQDKGAISASNDKDSATATLKAPEAPKSSLFQPFSTPQPAKTNDVEKSQGGLFSAAQPKTSSGMFSQTFQPETNNSSNLFSKPASGFPSFTPSATTSTEAPKPPSSSTSEQSNPFASLSTPSTGRPNLFSAAKEPAQASPAPALSNEAETPEMPKVPKVHVPKGWAAPGAVRAQSGDSLMKQITDLTAQLQLLNGKYLRQISELPPTADWSSISLWHYQHATDIKKKIDNAKKQRAVSRGVTGNESSLSTKRKASDDNDEVHEPVASKRARPVEAPASPTPQPSTSTPKPNPPATATSNMFAKAIGNKPATPSTASSSTNLFAPKTTEKPTAEPAKTTAPAPSFGFTPSASATNGTSSSSTSGFKPNFGSASSSASSSSGFKPNFGSAPASGGGFLAQFTKTAKTYEELAAERKKKAMEEDYDSDEETEEQWSARYDKAEEERLAEEKKKAAATPAFTFGAAAKPDAPAKPDAQPSGSTSPKANPFAGLMKPTSGASTPSLFTPKAVSPAPSTGSQSIFNVPGASPAPSSNIFGHLSSGPSSNNQDESDEDDTDQQEAVGSVEPSTPPKHNFGESEPESDGTQDQTKPKPSSKGSLLSRITRDNDSESEKENRGTSSTLATNGTTTPTNKPFQFFDFNAASKTAPPKSDTFAGDQTYKFGSPIKFGQAPATEKRDAPKFQFQPATPSGSELSTTPAKPPPSNIFNFAPSTGGSSLFAPSGANSIGSSVFSSRAATPLSEAGETSAASAAEDDEGEKHEQIDLSKLTEEEMSAYDIVFHTEVVLARHEVEKDGKKDWVSLAKGPLWILKDKETAKCSVRVRIPSGATPVNYQILPSLLAQVTGSSKKQVLAMKPAKEGGLQRVLFSVKTPEIAAEMAAKYTESVPS</sequence>
<feature type="region of interest" description="Disordered" evidence="1">
    <location>
        <begin position="1"/>
        <end position="31"/>
    </location>
</feature>
<protein>
    <submittedName>
        <fullName evidence="2">Uncharacterized protein</fullName>
    </submittedName>
</protein>
<dbReference type="EMBL" id="CP089277">
    <property type="protein sequence ID" value="USP79179.1"/>
    <property type="molecule type" value="Genomic_DNA"/>
</dbReference>
<feature type="compositionally biased region" description="Polar residues" evidence="1">
    <location>
        <begin position="1208"/>
        <end position="1221"/>
    </location>
</feature>
<feature type="region of interest" description="Disordered" evidence="1">
    <location>
        <begin position="754"/>
        <end position="920"/>
    </location>
</feature>
<gene>
    <name evidence="2" type="ORF">yc1106_06453</name>
</gene>
<feature type="compositionally biased region" description="Acidic residues" evidence="1">
    <location>
        <begin position="1072"/>
        <end position="1081"/>
    </location>
</feature>
<feature type="compositionally biased region" description="Basic and acidic residues" evidence="1">
    <location>
        <begin position="1126"/>
        <end position="1139"/>
    </location>
</feature>
<feature type="compositionally biased region" description="Low complexity" evidence="1">
    <location>
        <begin position="809"/>
        <end position="824"/>
    </location>
</feature>
<feature type="compositionally biased region" description="Polar residues" evidence="1">
    <location>
        <begin position="583"/>
        <end position="606"/>
    </location>
</feature>
<feature type="region of interest" description="Disordered" evidence="1">
    <location>
        <begin position="319"/>
        <end position="393"/>
    </location>
</feature>
<feature type="compositionally biased region" description="Basic and acidic residues" evidence="1">
    <location>
        <begin position="961"/>
        <end position="976"/>
    </location>
</feature>
<dbReference type="Gene3D" id="2.30.29.30">
    <property type="entry name" value="Pleckstrin-homology domain (PH domain)/Phosphotyrosine-binding domain (PTB)"/>
    <property type="match status" value="1"/>
</dbReference>
<evidence type="ECO:0000256" key="1">
    <source>
        <dbReference type="SAM" id="MobiDB-lite"/>
    </source>
</evidence>
<name>A0A9Q9DUV2_CURCL</name>
<dbReference type="VEuPathDB" id="FungiDB:yc1106_06453"/>
<proteinExistence type="predicted"/>
<reference evidence="2" key="1">
    <citation type="submission" date="2021-12" db="EMBL/GenBank/DDBJ databases">
        <title>Curvularia clavata genome.</title>
        <authorList>
            <person name="Cao Y."/>
        </authorList>
    </citation>
    <scope>NUCLEOTIDE SEQUENCE</scope>
    <source>
        <strain evidence="2">Yc1106</strain>
    </source>
</reference>
<dbReference type="InterPro" id="IPR053074">
    <property type="entry name" value="NPC_Nucleoporin"/>
</dbReference>
<dbReference type="PANTHER" id="PTHR38697">
    <property type="entry name" value="NUCLEAR PORE COMPLEX PROTEIN SIMILAR TO S. CEREVISIAE NUP2 (EUROFUNG)"/>
    <property type="match status" value="1"/>
</dbReference>
<feature type="compositionally biased region" description="Polar residues" evidence="1">
    <location>
        <begin position="451"/>
        <end position="476"/>
    </location>
</feature>
<feature type="compositionally biased region" description="Low complexity" evidence="1">
    <location>
        <begin position="151"/>
        <end position="166"/>
    </location>
</feature>
<feature type="compositionally biased region" description="Polar residues" evidence="1">
    <location>
        <begin position="349"/>
        <end position="374"/>
    </location>
</feature>
<dbReference type="SUPFAM" id="SSF50729">
    <property type="entry name" value="PH domain-like"/>
    <property type="match status" value="1"/>
</dbReference>
<feature type="compositionally biased region" description="Polar residues" evidence="1">
    <location>
        <begin position="637"/>
        <end position="651"/>
    </location>
</feature>
<feature type="region of interest" description="Disordered" evidence="1">
    <location>
        <begin position="408"/>
        <end position="687"/>
    </location>
</feature>
<feature type="compositionally biased region" description="Polar residues" evidence="1">
    <location>
        <begin position="555"/>
        <end position="567"/>
    </location>
</feature>
<feature type="region of interest" description="Disordered" evidence="1">
    <location>
        <begin position="139"/>
        <end position="251"/>
    </location>
</feature>
<feature type="compositionally biased region" description="Polar residues" evidence="1">
    <location>
        <begin position="411"/>
        <end position="425"/>
    </location>
</feature>
<feature type="compositionally biased region" description="Low complexity" evidence="1">
    <location>
        <begin position="1114"/>
        <end position="1124"/>
    </location>
</feature>
<feature type="compositionally biased region" description="Polar residues" evidence="1">
    <location>
        <begin position="222"/>
        <end position="244"/>
    </location>
</feature>
<feature type="compositionally biased region" description="Low complexity" evidence="1">
    <location>
        <begin position="426"/>
        <end position="447"/>
    </location>
</feature>
<feature type="compositionally biased region" description="Acidic residues" evidence="1">
    <location>
        <begin position="946"/>
        <end position="956"/>
    </location>
</feature>
<feature type="compositionally biased region" description="Polar residues" evidence="1">
    <location>
        <begin position="487"/>
        <end position="500"/>
    </location>
</feature>
<feature type="compositionally biased region" description="Polar residues" evidence="1">
    <location>
        <begin position="1036"/>
        <end position="1045"/>
    </location>
</feature>
<evidence type="ECO:0000313" key="3">
    <source>
        <dbReference type="Proteomes" id="UP001056012"/>
    </source>
</evidence>
<feature type="compositionally biased region" description="Polar residues" evidence="1">
    <location>
        <begin position="320"/>
        <end position="331"/>
    </location>
</feature>
<feature type="compositionally biased region" description="Low complexity" evidence="1">
    <location>
        <begin position="858"/>
        <end position="905"/>
    </location>
</feature>
<feature type="compositionally biased region" description="Low complexity" evidence="1">
    <location>
        <begin position="1140"/>
        <end position="1155"/>
    </location>
</feature>
<evidence type="ECO:0000313" key="2">
    <source>
        <dbReference type="EMBL" id="USP79179.1"/>
    </source>
</evidence>
<keyword evidence="3" id="KW-1185">Reference proteome</keyword>
<dbReference type="InterPro" id="IPR011993">
    <property type="entry name" value="PH-like_dom_sf"/>
</dbReference>
<organism evidence="2 3">
    <name type="scientific">Curvularia clavata</name>
    <dbReference type="NCBI Taxonomy" id="95742"/>
    <lineage>
        <taxon>Eukaryota</taxon>
        <taxon>Fungi</taxon>
        <taxon>Dikarya</taxon>
        <taxon>Ascomycota</taxon>
        <taxon>Pezizomycotina</taxon>
        <taxon>Dothideomycetes</taxon>
        <taxon>Pleosporomycetidae</taxon>
        <taxon>Pleosporales</taxon>
        <taxon>Pleosporineae</taxon>
        <taxon>Pleosporaceae</taxon>
        <taxon>Curvularia</taxon>
    </lineage>
</organism>
<feature type="compositionally biased region" description="Basic and acidic residues" evidence="1">
    <location>
        <begin position="779"/>
        <end position="792"/>
    </location>
</feature>
<feature type="compositionally biased region" description="Low complexity" evidence="1">
    <location>
        <begin position="613"/>
        <end position="636"/>
    </location>
</feature>
<dbReference type="OrthoDB" id="10265837at2759"/>
<feature type="region of interest" description="Disordered" evidence="1">
    <location>
        <begin position="1261"/>
        <end position="1285"/>
    </location>
</feature>
<feature type="region of interest" description="Disordered" evidence="1">
    <location>
        <begin position="938"/>
        <end position="1235"/>
    </location>
</feature>
<feature type="compositionally biased region" description="Low complexity" evidence="1">
    <location>
        <begin position="835"/>
        <end position="851"/>
    </location>
</feature>
<dbReference type="PANTHER" id="PTHR38697:SF1">
    <property type="entry name" value="NUCLEAR PORE COMPLEX PROTEIN SIMILAR TO S. CEREVISIAE NUP2 (EUROFUNG)"/>
    <property type="match status" value="1"/>
</dbReference>
<feature type="compositionally biased region" description="Low complexity" evidence="1">
    <location>
        <begin position="978"/>
        <end position="999"/>
    </location>
</feature>
<feature type="compositionally biased region" description="Low complexity" evidence="1">
    <location>
        <begin position="1264"/>
        <end position="1274"/>
    </location>
</feature>
<accession>A0A9Q9DUV2</accession>
<dbReference type="Proteomes" id="UP001056012">
    <property type="component" value="Chromosome 4"/>
</dbReference>